<evidence type="ECO:0000313" key="2">
    <source>
        <dbReference type="Proteomes" id="UP000017837"/>
    </source>
</evidence>
<evidence type="ECO:0008006" key="3">
    <source>
        <dbReference type="Google" id="ProtNLM"/>
    </source>
</evidence>
<dbReference type="eggNOG" id="ENOG5032SGB">
    <property type="taxonomic scope" value="Bacteria"/>
</dbReference>
<proteinExistence type="predicted"/>
<gene>
    <name evidence="1" type="ORF">ABENE_13515</name>
</gene>
<dbReference type="EMBL" id="AWGB01000028">
    <property type="protein sequence ID" value="ESQ89757.1"/>
    <property type="molecule type" value="Genomic_DNA"/>
</dbReference>
<dbReference type="PATRIC" id="fig|1121022.4.peg.2746"/>
<dbReference type="OrthoDB" id="9806367at2"/>
<reference evidence="1 2" key="1">
    <citation type="journal article" date="2014" name="Nature">
        <title>Sequential evolution of bacterial morphology by co-option of a developmental regulator.</title>
        <authorList>
            <person name="Jiang C."/>
            <person name="Brown P.J."/>
            <person name="Ducret A."/>
            <person name="Brun Y.V."/>
        </authorList>
    </citation>
    <scope>NUCLEOTIDE SEQUENCE [LARGE SCALE GENOMIC DNA]</scope>
    <source>
        <strain evidence="1 2">DSM 16100</strain>
    </source>
</reference>
<comment type="caution">
    <text evidence="1">The sequence shown here is derived from an EMBL/GenBank/DDBJ whole genome shotgun (WGS) entry which is preliminary data.</text>
</comment>
<accession>V4P754</accession>
<dbReference type="AlphaFoldDB" id="V4P754"/>
<organism evidence="1 2">
    <name type="scientific">Asticcacaulis benevestitus DSM 16100 = ATCC BAA-896</name>
    <dbReference type="NCBI Taxonomy" id="1121022"/>
    <lineage>
        <taxon>Bacteria</taxon>
        <taxon>Pseudomonadati</taxon>
        <taxon>Pseudomonadota</taxon>
        <taxon>Alphaproteobacteria</taxon>
        <taxon>Caulobacterales</taxon>
        <taxon>Caulobacteraceae</taxon>
        <taxon>Asticcacaulis</taxon>
    </lineage>
</organism>
<evidence type="ECO:0000313" key="1">
    <source>
        <dbReference type="EMBL" id="ESQ89757.1"/>
    </source>
</evidence>
<dbReference type="RefSeq" id="WP_018081611.1">
    <property type="nucleotide sequence ID" value="NZ_AQWM01000006.1"/>
</dbReference>
<dbReference type="STRING" id="1121022.GCA_000376105_01946"/>
<dbReference type="InterPro" id="IPR021335">
    <property type="entry name" value="DUF2948"/>
</dbReference>
<keyword evidence="2" id="KW-1185">Reference proteome</keyword>
<dbReference type="Pfam" id="PF11164">
    <property type="entry name" value="DUF2948"/>
    <property type="match status" value="1"/>
</dbReference>
<protein>
    <recommendedName>
        <fullName evidence="3">DUF2948 domain-containing protein</fullName>
    </recommendedName>
</protein>
<dbReference type="Proteomes" id="UP000017837">
    <property type="component" value="Unassembled WGS sequence"/>
</dbReference>
<sequence length="157" mass="16807">MGLFGQNVLGWGKVPAKPLRLIAHEADDLPAISAIVQDGALRVGDIAYDPTGRHLTLRMNRFCHEAGGATPLRAPSVLRISDVTAIKRRGIDLTQTLGALSLLDISAEALEAPAFALTLRFAGGADKDIRLEVECLDVLLLDLAAPRRAKSTPLHEL</sequence>
<name>V4P754_9CAUL</name>